<evidence type="ECO:0000313" key="3">
    <source>
        <dbReference type="Proteomes" id="UP001373714"/>
    </source>
</evidence>
<feature type="compositionally biased region" description="Gly residues" evidence="1">
    <location>
        <begin position="384"/>
        <end position="398"/>
    </location>
</feature>
<sequence>MSAPPIITTITPPPPPSSSLAIPTSSNTNKPDITTTTTIMTSADPEPSKKSKKKKSSKKPQLNGIDTSSNTSKTAHSGAAAASTTNTSNGKIPQSPAMSSTSSKSKDGNAGSLIICRNKHWRYISSFHGPWLQLPPEVLESLAYHNWGTPRPHPIDPAVFFDIVKIRRLVDEATTISVRAAAGVASSSSSYNSSAASLMGGGNAAILGIGFTNPNSNAKLSRERKHRMRELATQKLSKAYALDEIAASVATMQGASTLEDVASFVLQRNPDDVDAKYVHFFHEKIPSRMLAASTSLDPLDQVICERPYDGWALRTRAVTKGFKDDHSGAAADLTSALKKVRSAVHDNGIGKAATATTTTTIGDIFATMANGTAGGMHDNRGSSRGTGSGSGGGPGAGTWDGVTKDENLQPSSLEMQLLFHRASTYLTIACQKIETFNALGEHRNPPPPPPPPANGTTATATAANGSGPDIYALTAQKRETIRKAIRQNAKKAIRDYLKYLSYFDYTPGLTPEEAEDQLRQNIQAAARMRTQKALEYDVVNGNGISNGGATAAATANGKEHVSNGGYSRARIPAPRGPVYSVSTLFTSPPSTLPPYPASQSTELTKYGTQPSPPLSSTTSNILPAYEQITYHPLLTDALHSLLLCHAIISSPPKEIQRYAFMVARLARICDGYPIFLAARSPARADWIELIRRVGDWMSLGRSWESLCQPAPLPPVIERDEGAGQQVYNGGSVNSGGSGSSNGKLIGDGNVSSDALSALMSSGGESDGGFEIGGSNGGSGGSGFGSQQQGGHHSQVRGAKRWAQEDGKEYPISTERAAVIARFVKEEMKRGREGKSAAGVNGVNGVSGVNGVNGVAAAAVGGKGRVEVRLAKEESFDAEELD</sequence>
<dbReference type="AlphaFoldDB" id="A0AAV9TZI8"/>
<feature type="region of interest" description="Disordered" evidence="1">
    <location>
        <begin position="590"/>
        <end position="615"/>
    </location>
</feature>
<evidence type="ECO:0000313" key="2">
    <source>
        <dbReference type="EMBL" id="KAK6332644.1"/>
    </source>
</evidence>
<gene>
    <name evidence="2" type="ORF">TWF730_004304</name>
</gene>
<feature type="region of interest" description="Disordered" evidence="1">
    <location>
        <begin position="1"/>
        <end position="109"/>
    </location>
</feature>
<feature type="compositionally biased region" description="Low complexity" evidence="1">
    <location>
        <begin position="454"/>
        <end position="468"/>
    </location>
</feature>
<dbReference type="EMBL" id="JAVHNS010000017">
    <property type="protein sequence ID" value="KAK6332644.1"/>
    <property type="molecule type" value="Genomic_DNA"/>
</dbReference>
<protein>
    <submittedName>
        <fullName evidence="2">Uncharacterized protein</fullName>
    </submittedName>
</protein>
<feature type="compositionally biased region" description="Low complexity" evidence="1">
    <location>
        <begin position="1"/>
        <end position="10"/>
    </location>
</feature>
<dbReference type="Proteomes" id="UP001373714">
    <property type="component" value="Unassembled WGS sequence"/>
</dbReference>
<organism evidence="2 3">
    <name type="scientific">Orbilia blumenaviensis</name>
    <dbReference type="NCBI Taxonomy" id="1796055"/>
    <lineage>
        <taxon>Eukaryota</taxon>
        <taxon>Fungi</taxon>
        <taxon>Dikarya</taxon>
        <taxon>Ascomycota</taxon>
        <taxon>Pezizomycotina</taxon>
        <taxon>Orbiliomycetes</taxon>
        <taxon>Orbiliales</taxon>
        <taxon>Orbiliaceae</taxon>
        <taxon>Orbilia</taxon>
    </lineage>
</organism>
<comment type="caution">
    <text evidence="2">The sequence shown here is derived from an EMBL/GenBank/DDBJ whole genome shotgun (WGS) entry which is preliminary data.</text>
</comment>
<keyword evidence="3" id="KW-1185">Reference proteome</keyword>
<accession>A0AAV9TZI8</accession>
<feature type="region of interest" description="Disordered" evidence="1">
    <location>
        <begin position="375"/>
        <end position="406"/>
    </location>
</feature>
<evidence type="ECO:0000256" key="1">
    <source>
        <dbReference type="SAM" id="MobiDB-lite"/>
    </source>
</evidence>
<feature type="compositionally biased region" description="Gly residues" evidence="1">
    <location>
        <begin position="764"/>
        <end position="783"/>
    </location>
</feature>
<feature type="compositionally biased region" description="Low complexity" evidence="1">
    <location>
        <begin position="71"/>
        <end position="91"/>
    </location>
</feature>
<name>A0AAV9TZI8_9PEZI</name>
<proteinExistence type="predicted"/>
<reference evidence="2 3" key="1">
    <citation type="submission" date="2019-10" db="EMBL/GenBank/DDBJ databases">
        <authorList>
            <person name="Palmer J.M."/>
        </authorList>
    </citation>
    <scope>NUCLEOTIDE SEQUENCE [LARGE SCALE GENOMIC DNA]</scope>
    <source>
        <strain evidence="2 3">TWF730</strain>
    </source>
</reference>
<feature type="region of interest" description="Disordered" evidence="1">
    <location>
        <begin position="439"/>
        <end position="468"/>
    </location>
</feature>
<feature type="region of interest" description="Disordered" evidence="1">
    <location>
        <begin position="724"/>
        <end position="808"/>
    </location>
</feature>